<reference evidence="9 10" key="1">
    <citation type="submission" date="2023-07" db="EMBL/GenBank/DDBJ databases">
        <title>Genomic Encyclopedia of Type Strains, Phase IV (KMG-IV): sequencing the most valuable type-strain genomes for metagenomic binning, comparative biology and taxonomic classification.</title>
        <authorList>
            <person name="Goeker M."/>
        </authorList>
    </citation>
    <scope>NUCLEOTIDE SEQUENCE [LARGE SCALE GENOMIC DNA]</scope>
    <source>
        <strain evidence="9 10">DSM 20694</strain>
    </source>
</reference>
<evidence type="ECO:0000256" key="6">
    <source>
        <dbReference type="ARBA" id="ARBA00023225"/>
    </source>
</evidence>
<dbReference type="EMBL" id="JAUSUF010000005">
    <property type="protein sequence ID" value="MDQ0149905.1"/>
    <property type="molecule type" value="Genomic_DNA"/>
</dbReference>
<accession>A0ABT9UUC0</accession>
<comment type="function">
    <text evidence="1">Needed for flagellar regrowth and assembly.</text>
</comment>
<keyword evidence="3" id="KW-0813">Transport</keyword>
<keyword evidence="6" id="KW-1006">Bacterial flagellum protein export</keyword>
<gene>
    <name evidence="9" type="ORF">J2S18_001836</name>
</gene>
<evidence type="ECO:0000256" key="2">
    <source>
        <dbReference type="ARBA" id="ARBA00006602"/>
    </source>
</evidence>
<sequence>MSRFTGVLRSENVEVKGKVILKESQENGFLNAEQKMILEKENIENKIIEAKKQYEKIIIETEKKKDNIIKEANEKSKTIEKKAYEEGYNQGLKNGYEDGYKEAYEENIEKAISESEKIKEDGYNTLLKINESIAKYIEEKKHDILNISIKIAEQVLKEKFEESDSMNKMLIKIIEEYSLKKDLIIKVNPNYIEKLQISIDKMINESKSNQKVFVIPDSSIEKGNAQIDIGNGKLTVGLDVVLDKVKSELL</sequence>
<evidence type="ECO:0000256" key="1">
    <source>
        <dbReference type="ARBA" id="ARBA00003041"/>
    </source>
</evidence>
<keyword evidence="7" id="KW-0175">Coiled coil</keyword>
<keyword evidence="9" id="KW-0966">Cell projection</keyword>
<name>A0ABT9UUC0_9FIRM</name>
<comment type="caution">
    <text evidence="9">The sequence shown here is derived from an EMBL/GenBank/DDBJ whole genome shotgun (WGS) entry which is preliminary data.</text>
</comment>
<evidence type="ECO:0000256" key="5">
    <source>
        <dbReference type="ARBA" id="ARBA00022927"/>
    </source>
</evidence>
<evidence type="ECO:0000259" key="8">
    <source>
        <dbReference type="Pfam" id="PF02108"/>
    </source>
</evidence>
<feature type="domain" description="Flagellar assembly protein FliH/Type III secretion system HrpE" evidence="8">
    <location>
        <begin position="127"/>
        <end position="236"/>
    </location>
</feature>
<keyword evidence="5" id="KW-0653">Protein transport</keyword>
<evidence type="ECO:0000313" key="9">
    <source>
        <dbReference type="EMBL" id="MDQ0149905.1"/>
    </source>
</evidence>
<dbReference type="RefSeq" id="WP_307486001.1">
    <property type="nucleotide sequence ID" value="NZ_JAUSUF010000005.1"/>
</dbReference>
<evidence type="ECO:0000256" key="3">
    <source>
        <dbReference type="ARBA" id="ARBA00022448"/>
    </source>
</evidence>
<protein>
    <submittedName>
        <fullName evidence="9">Flagellar assembly protein FliH</fullName>
    </submittedName>
</protein>
<proteinExistence type="inferred from homology"/>
<evidence type="ECO:0000313" key="10">
    <source>
        <dbReference type="Proteomes" id="UP001228504"/>
    </source>
</evidence>
<dbReference type="Pfam" id="PF02108">
    <property type="entry name" value="FliH"/>
    <property type="match status" value="1"/>
</dbReference>
<dbReference type="InterPro" id="IPR051472">
    <property type="entry name" value="T3SS_Stator/FliH"/>
</dbReference>
<dbReference type="Proteomes" id="UP001228504">
    <property type="component" value="Unassembled WGS sequence"/>
</dbReference>
<keyword evidence="4" id="KW-1005">Bacterial flagellum biogenesis</keyword>
<dbReference type="PANTHER" id="PTHR34982">
    <property type="entry name" value="YOP PROTEINS TRANSLOCATION PROTEIN L"/>
    <property type="match status" value="1"/>
</dbReference>
<evidence type="ECO:0000256" key="7">
    <source>
        <dbReference type="SAM" id="Coils"/>
    </source>
</evidence>
<dbReference type="InterPro" id="IPR018035">
    <property type="entry name" value="Flagellar_FliH/T3SS_HrpE"/>
</dbReference>
<organism evidence="9 10">
    <name type="scientific">Eubacterium multiforme</name>
    <dbReference type="NCBI Taxonomy" id="83339"/>
    <lineage>
        <taxon>Bacteria</taxon>
        <taxon>Bacillati</taxon>
        <taxon>Bacillota</taxon>
        <taxon>Clostridia</taxon>
        <taxon>Eubacteriales</taxon>
        <taxon>Eubacteriaceae</taxon>
        <taxon>Eubacterium</taxon>
    </lineage>
</organism>
<keyword evidence="9" id="KW-0282">Flagellum</keyword>
<keyword evidence="9" id="KW-0969">Cilium</keyword>
<evidence type="ECO:0000256" key="4">
    <source>
        <dbReference type="ARBA" id="ARBA00022795"/>
    </source>
</evidence>
<comment type="similarity">
    <text evidence="2">Belongs to the FliH family.</text>
</comment>
<keyword evidence="10" id="KW-1185">Reference proteome</keyword>
<dbReference type="PANTHER" id="PTHR34982:SF1">
    <property type="entry name" value="FLAGELLAR ASSEMBLY PROTEIN FLIH"/>
    <property type="match status" value="1"/>
</dbReference>
<feature type="coiled-coil region" evidence="7">
    <location>
        <begin position="33"/>
        <end position="71"/>
    </location>
</feature>